<feature type="transmembrane region" description="Helical" evidence="2">
    <location>
        <begin position="102"/>
        <end position="123"/>
    </location>
</feature>
<proteinExistence type="predicted"/>
<feature type="transmembrane region" description="Helical" evidence="2">
    <location>
        <begin position="32"/>
        <end position="53"/>
    </location>
</feature>
<feature type="domain" description="DUF7703" evidence="3">
    <location>
        <begin position="1"/>
        <end position="240"/>
    </location>
</feature>
<feature type="transmembrane region" description="Helical" evidence="2">
    <location>
        <begin position="143"/>
        <end position="162"/>
    </location>
</feature>
<evidence type="ECO:0000313" key="5">
    <source>
        <dbReference type="Proteomes" id="UP000799750"/>
    </source>
</evidence>
<dbReference type="PANTHER" id="PTHR37013:SF4">
    <property type="entry name" value="INTEGRAL MEMBRANE PROTEIN"/>
    <property type="match status" value="1"/>
</dbReference>
<keyword evidence="5" id="KW-1185">Reference proteome</keyword>
<evidence type="ECO:0000256" key="1">
    <source>
        <dbReference type="SAM" id="MobiDB-lite"/>
    </source>
</evidence>
<dbReference type="Proteomes" id="UP000799750">
    <property type="component" value="Unassembled WGS sequence"/>
</dbReference>
<evidence type="ECO:0000259" key="3">
    <source>
        <dbReference type="Pfam" id="PF24802"/>
    </source>
</evidence>
<feature type="transmembrane region" description="Helical" evidence="2">
    <location>
        <begin position="6"/>
        <end position="23"/>
    </location>
</feature>
<dbReference type="OrthoDB" id="405906at2759"/>
<dbReference type="InterPro" id="IPR056120">
    <property type="entry name" value="DUF7703"/>
</dbReference>
<accession>A0A6A6RA51</accession>
<protein>
    <recommendedName>
        <fullName evidence="3">DUF7703 domain-containing protein</fullName>
    </recommendedName>
</protein>
<evidence type="ECO:0000313" key="4">
    <source>
        <dbReference type="EMBL" id="KAF2501648.1"/>
    </source>
</evidence>
<feature type="transmembrane region" description="Helical" evidence="2">
    <location>
        <begin position="73"/>
        <end position="90"/>
    </location>
</feature>
<feature type="transmembrane region" description="Helical" evidence="2">
    <location>
        <begin position="183"/>
        <end position="204"/>
    </location>
</feature>
<gene>
    <name evidence="4" type="ORF">BU16DRAFT_500894</name>
</gene>
<reference evidence="4" key="1">
    <citation type="journal article" date="2020" name="Stud. Mycol.">
        <title>101 Dothideomycetes genomes: a test case for predicting lifestyles and emergence of pathogens.</title>
        <authorList>
            <person name="Haridas S."/>
            <person name="Albert R."/>
            <person name="Binder M."/>
            <person name="Bloem J."/>
            <person name="Labutti K."/>
            <person name="Salamov A."/>
            <person name="Andreopoulos B."/>
            <person name="Baker S."/>
            <person name="Barry K."/>
            <person name="Bills G."/>
            <person name="Bluhm B."/>
            <person name="Cannon C."/>
            <person name="Castanera R."/>
            <person name="Culley D."/>
            <person name="Daum C."/>
            <person name="Ezra D."/>
            <person name="Gonzalez J."/>
            <person name="Henrissat B."/>
            <person name="Kuo A."/>
            <person name="Liang C."/>
            <person name="Lipzen A."/>
            <person name="Lutzoni F."/>
            <person name="Magnuson J."/>
            <person name="Mondo S."/>
            <person name="Nolan M."/>
            <person name="Ohm R."/>
            <person name="Pangilinan J."/>
            <person name="Park H.-J."/>
            <person name="Ramirez L."/>
            <person name="Alfaro M."/>
            <person name="Sun H."/>
            <person name="Tritt A."/>
            <person name="Yoshinaga Y."/>
            <person name="Zwiers L.-H."/>
            <person name="Turgeon B."/>
            <person name="Goodwin S."/>
            <person name="Spatafora J."/>
            <person name="Crous P."/>
            <person name="Grigoriev I."/>
        </authorList>
    </citation>
    <scope>NUCLEOTIDE SEQUENCE</scope>
    <source>
        <strain evidence="4">CBS 269.34</strain>
    </source>
</reference>
<dbReference type="PANTHER" id="PTHR37013">
    <property type="entry name" value="INTEGRAL MEMBRANE PROTEIN (AFU_ORTHOLOGUE AFUA_1G05950)-RELATED"/>
    <property type="match status" value="1"/>
</dbReference>
<keyword evidence="2" id="KW-0472">Membrane</keyword>
<keyword evidence="2" id="KW-0812">Transmembrane</keyword>
<feature type="compositionally biased region" description="Basic and acidic residues" evidence="1">
    <location>
        <begin position="300"/>
        <end position="316"/>
    </location>
</feature>
<organism evidence="4 5">
    <name type="scientific">Lophium mytilinum</name>
    <dbReference type="NCBI Taxonomy" id="390894"/>
    <lineage>
        <taxon>Eukaryota</taxon>
        <taxon>Fungi</taxon>
        <taxon>Dikarya</taxon>
        <taxon>Ascomycota</taxon>
        <taxon>Pezizomycotina</taxon>
        <taxon>Dothideomycetes</taxon>
        <taxon>Pleosporomycetidae</taxon>
        <taxon>Mytilinidiales</taxon>
        <taxon>Mytilinidiaceae</taxon>
        <taxon>Lophium</taxon>
    </lineage>
</organism>
<feature type="compositionally biased region" description="Polar residues" evidence="1">
    <location>
        <begin position="248"/>
        <end position="258"/>
    </location>
</feature>
<sequence>MTMSAFWGISFYLCVELGIRLLWMPMMHKKGLYFWACCVASLGVLTQPLLVILSAWGPLHNDSPYLAHSLLEISWWMMVVPQSLVLYSRLNLVVWNPDHARYVLYMIIFTTLFVSFPTMGFGISMQSSTEPRRVRFYFIWDKTQVTVFFVQEVIISLLYIVATRRVLQNRATIGDTKKNITAVMQHLIWCNVLVVILDIALLGLSVSNQYFVAGAFRPCVYGVKLRVEFSILNRLVKCLRGQTDMSYPYSSGNSGQSKKQPDDSSWRSTPRDDVRLGTLRHDSEVDSEVNILPPSRSQPHLREGRDRSMESALNKDEILQTTRIEWDSKEREKSRTA</sequence>
<dbReference type="EMBL" id="MU004182">
    <property type="protein sequence ID" value="KAF2501648.1"/>
    <property type="molecule type" value="Genomic_DNA"/>
</dbReference>
<dbReference type="Pfam" id="PF24802">
    <property type="entry name" value="DUF7703"/>
    <property type="match status" value="1"/>
</dbReference>
<feature type="compositionally biased region" description="Basic and acidic residues" evidence="1">
    <location>
        <begin position="259"/>
        <end position="284"/>
    </location>
</feature>
<feature type="region of interest" description="Disordered" evidence="1">
    <location>
        <begin position="248"/>
        <end position="316"/>
    </location>
</feature>
<evidence type="ECO:0000256" key="2">
    <source>
        <dbReference type="SAM" id="Phobius"/>
    </source>
</evidence>
<dbReference type="AlphaFoldDB" id="A0A6A6RA51"/>
<keyword evidence="2" id="KW-1133">Transmembrane helix</keyword>
<name>A0A6A6RA51_9PEZI</name>